<dbReference type="InterPro" id="IPR034922">
    <property type="entry name" value="REX1-like_exo"/>
</dbReference>
<dbReference type="PANTHER" id="PTHR12801">
    <property type="entry name" value="RNA EXONUCLEASE REXO1 / RECO3 FAMILY MEMBER-RELATED"/>
    <property type="match status" value="1"/>
</dbReference>
<proteinExistence type="inferred from homology"/>
<dbReference type="PANTHER" id="PTHR12801:SF82">
    <property type="entry name" value="RNA EXONUCLEASE 5"/>
    <property type="match status" value="1"/>
</dbReference>
<dbReference type="SUPFAM" id="SSF53098">
    <property type="entry name" value="Ribonuclease H-like"/>
    <property type="match status" value="1"/>
</dbReference>
<dbReference type="AlphaFoldDB" id="A0AAV6U4Q6"/>
<gene>
    <name evidence="8" type="ORF">JTE90_026736</name>
</gene>
<keyword evidence="9" id="KW-1185">Reference proteome</keyword>
<dbReference type="InterPro" id="IPR013520">
    <property type="entry name" value="Ribonucl_H"/>
</dbReference>
<comment type="caution">
    <text evidence="8">The sequence shown here is derived from an EMBL/GenBank/DDBJ whole genome shotgun (WGS) entry which is preliminary data.</text>
</comment>
<organism evidence="8 9">
    <name type="scientific">Oedothorax gibbosus</name>
    <dbReference type="NCBI Taxonomy" id="931172"/>
    <lineage>
        <taxon>Eukaryota</taxon>
        <taxon>Metazoa</taxon>
        <taxon>Ecdysozoa</taxon>
        <taxon>Arthropoda</taxon>
        <taxon>Chelicerata</taxon>
        <taxon>Arachnida</taxon>
        <taxon>Araneae</taxon>
        <taxon>Araneomorphae</taxon>
        <taxon>Entelegynae</taxon>
        <taxon>Araneoidea</taxon>
        <taxon>Linyphiidae</taxon>
        <taxon>Erigoninae</taxon>
        <taxon>Oedothorax</taxon>
    </lineage>
</organism>
<keyword evidence="4" id="KW-0378">Hydrolase</keyword>
<dbReference type="InterPro" id="IPR047021">
    <property type="entry name" value="REXO1/3/4-like"/>
</dbReference>
<dbReference type="FunFam" id="3.30.420.10:FF:000019">
    <property type="entry name" value="RNA exonuclease NEF-sp"/>
    <property type="match status" value="1"/>
</dbReference>
<dbReference type="GO" id="GO:0004527">
    <property type="term" value="F:exonuclease activity"/>
    <property type="evidence" value="ECO:0007669"/>
    <property type="project" value="UniProtKB-KW"/>
</dbReference>
<dbReference type="InterPro" id="IPR012337">
    <property type="entry name" value="RNaseH-like_sf"/>
</dbReference>
<evidence type="ECO:0000256" key="3">
    <source>
        <dbReference type="ARBA" id="ARBA00022722"/>
    </source>
</evidence>
<evidence type="ECO:0000256" key="4">
    <source>
        <dbReference type="ARBA" id="ARBA00022801"/>
    </source>
</evidence>
<dbReference type="GO" id="GO:0003676">
    <property type="term" value="F:nucleic acid binding"/>
    <property type="evidence" value="ECO:0007669"/>
    <property type="project" value="InterPro"/>
</dbReference>
<evidence type="ECO:0000256" key="5">
    <source>
        <dbReference type="ARBA" id="ARBA00022839"/>
    </source>
</evidence>
<keyword evidence="6" id="KW-0539">Nucleus</keyword>
<sequence length="579" mass="65682">MEANSENLKTFNVRKNQRFESKKRKLEALLNLFHEDKDPVPKPKKKQKESLEKSYKDLKDELKNYIKKPEVEPNFYLSPPGLKAKVSINSETIKDTVDPLFIEDIYLLLLRSAIGHQSPFPVGWAKLEQPQNVAKTVLLVVEGITKSDVIKHRDKLSNIEAIFKNNVVEIASSNDSFASQLCNLHQVTDFHLREKNTYSTMFPKDKEVKIDAPEDPKPASKLHLLLSPIQMAMENYPFPQSVFQHSQGKNYVFSKDAYNPVTDASPLFALDCEMCLTDKGKSELTRIAVIDEKLETVYHTLVKPHNNIVDYLTRYSGITESMLLDVETRLSDVQKHLQTILPPDVILCGQSLNVDLHALQMIHPYVIDTSLIFNSCGIRGKKDSLKSLALRHLDERIQNKGKAGHDPIEDAVATMKLVLLKLENGVQYGDACFEEDSSEVKTTEEPSKTVEDSSMSFFARLRKHLKKCCLIGSQETLNQYDAKTLPKAVQKYVKSNCKKVLKTTLKHLNEYDFVVSHFVFADLSEGTFEELNNILVKLHEACGNRTMLTALLSETDKSKFADIKSGLFMATLKKINDQC</sequence>
<evidence type="ECO:0000256" key="6">
    <source>
        <dbReference type="ARBA" id="ARBA00023242"/>
    </source>
</evidence>
<keyword evidence="3" id="KW-0540">Nuclease</keyword>
<name>A0AAV6U4Q6_9ARAC</name>
<evidence type="ECO:0000313" key="8">
    <source>
        <dbReference type="EMBL" id="KAG8179272.1"/>
    </source>
</evidence>
<dbReference type="Proteomes" id="UP000827092">
    <property type="component" value="Unassembled WGS sequence"/>
</dbReference>
<feature type="domain" description="Exonuclease" evidence="7">
    <location>
        <begin position="266"/>
        <end position="427"/>
    </location>
</feature>
<dbReference type="Pfam" id="PF00929">
    <property type="entry name" value="RNase_T"/>
    <property type="match status" value="1"/>
</dbReference>
<comment type="similarity">
    <text evidence="2">Belongs to the REXO1/REXO3 family.</text>
</comment>
<evidence type="ECO:0000256" key="1">
    <source>
        <dbReference type="ARBA" id="ARBA00004123"/>
    </source>
</evidence>
<evidence type="ECO:0000313" key="9">
    <source>
        <dbReference type="Proteomes" id="UP000827092"/>
    </source>
</evidence>
<dbReference type="GO" id="GO:0005634">
    <property type="term" value="C:nucleus"/>
    <property type="evidence" value="ECO:0007669"/>
    <property type="project" value="UniProtKB-SubCell"/>
</dbReference>
<evidence type="ECO:0000259" key="7">
    <source>
        <dbReference type="SMART" id="SM00479"/>
    </source>
</evidence>
<reference evidence="8 9" key="1">
    <citation type="journal article" date="2022" name="Nat. Ecol. Evol.">
        <title>A masculinizing supergene underlies an exaggerated male reproductive morph in a spider.</title>
        <authorList>
            <person name="Hendrickx F."/>
            <person name="De Corte Z."/>
            <person name="Sonet G."/>
            <person name="Van Belleghem S.M."/>
            <person name="Kostlbacher S."/>
            <person name="Vangestel C."/>
        </authorList>
    </citation>
    <scope>NUCLEOTIDE SEQUENCE [LARGE SCALE GENOMIC DNA]</scope>
    <source>
        <strain evidence="8">W744_W776</strain>
    </source>
</reference>
<dbReference type="SMART" id="SM00479">
    <property type="entry name" value="EXOIII"/>
    <property type="match status" value="1"/>
</dbReference>
<protein>
    <recommendedName>
        <fullName evidence="7">Exonuclease domain-containing protein</fullName>
    </recommendedName>
</protein>
<accession>A0AAV6U4Q6</accession>
<dbReference type="Gene3D" id="3.30.420.10">
    <property type="entry name" value="Ribonuclease H-like superfamily/Ribonuclease H"/>
    <property type="match status" value="1"/>
</dbReference>
<dbReference type="EMBL" id="JAFNEN010000640">
    <property type="protein sequence ID" value="KAG8179272.1"/>
    <property type="molecule type" value="Genomic_DNA"/>
</dbReference>
<comment type="subcellular location">
    <subcellularLocation>
        <location evidence="1">Nucleus</location>
    </subcellularLocation>
</comment>
<evidence type="ECO:0000256" key="2">
    <source>
        <dbReference type="ARBA" id="ARBA00006357"/>
    </source>
</evidence>
<dbReference type="CDD" id="cd06145">
    <property type="entry name" value="REX1_like"/>
    <property type="match status" value="1"/>
</dbReference>
<dbReference type="InterPro" id="IPR036397">
    <property type="entry name" value="RNaseH_sf"/>
</dbReference>
<keyword evidence="5" id="KW-0269">Exonuclease</keyword>